<dbReference type="InterPro" id="IPR001736">
    <property type="entry name" value="PLipase_D/transphosphatidylase"/>
</dbReference>
<evidence type="ECO:0000256" key="3">
    <source>
        <dbReference type="ARBA" id="ARBA00022516"/>
    </source>
</evidence>
<dbReference type="InterPro" id="IPR030874">
    <property type="entry name" value="Cardiolipin_synth_Firmi"/>
</dbReference>
<evidence type="ECO:0000256" key="2">
    <source>
        <dbReference type="ARBA" id="ARBA00022475"/>
    </source>
</evidence>
<feature type="active site" evidence="13">
    <location>
        <position position="409"/>
    </location>
</feature>
<keyword evidence="9 13" id="KW-0472">Membrane</keyword>
<gene>
    <name evidence="16" type="primary">cls</name>
    <name evidence="16" type="ORF">KHA97_10315</name>
</gene>
<keyword evidence="8 13" id="KW-0443">Lipid metabolism</keyword>
<dbReference type="PANTHER" id="PTHR21248:SF22">
    <property type="entry name" value="PHOSPHOLIPASE D"/>
    <property type="match status" value="1"/>
</dbReference>
<evidence type="ECO:0000256" key="4">
    <source>
        <dbReference type="ARBA" id="ARBA00022679"/>
    </source>
</evidence>
<dbReference type="InterPro" id="IPR025202">
    <property type="entry name" value="PLD-like_dom"/>
</dbReference>
<dbReference type="InterPro" id="IPR022924">
    <property type="entry name" value="Cardiolipin_synthase"/>
</dbReference>
<feature type="active site" evidence="13">
    <location>
        <position position="232"/>
    </location>
</feature>
<evidence type="ECO:0000256" key="5">
    <source>
        <dbReference type="ARBA" id="ARBA00022692"/>
    </source>
</evidence>
<sequence length="484" mass="55755">MTISSIMAVLLSIFLLLNIVLAGFVVFLERRDAGATWAWLLVLFFIPVAGFVLYLIFGQNLSRKKIFEWKDTNKIGIMEITKYQIELLQKGEFVFNDNRTSRYQDLIYMLLVNDRAVLTQDNHVEIFTDGEHKFQSLSDDIKTAKDHIHLVYYIIRNDRLGKELLDTLTKKAKEGVEVKVLYDAMGSRRLPRKFFRPLIEAGGKVSAFFPAILPHLNLQVNYRNHRKLAIIDGEIGYVGGFNIGDEYLGLNKRFGYWRDTHLKICGKAVYAMQTRFILDWNQASSTTIRYEDRLFPEIEAIGETDVQIVSSGPDSEWEQIKYGILKLITSAKKYIYIQTPYFIPDTSVLDAIKIAALSGVDVRLMIPNKPDHAFVYWATLSNVGELLKTGAKVYIYENGFIHAKTMVADGKIATVGTANIDVRSFRLNFEVNAFLYDEILVRKLVDIYYDDMEHSRELTLEEYQNRPLFIRFKESLSRLLSPIL</sequence>
<dbReference type="GO" id="GO:0008808">
    <property type="term" value="F:cardiolipin synthase activity"/>
    <property type="evidence" value="ECO:0007669"/>
    <property type="project" value="UniProtKB-UniRule"/>
</dbReference>
<dbReference type="InterPro" id="IPR027379">
    <property type="entry name" value="CLS_N"/>
</dbReference>
<protein>
    <recommendedName>
        <fullName evidence="13 14">Cardiolipin synthase</fullName>
        <shortName evidence="13">CL synthase</shortName>
        <ecNumber evidence="13 14">2.7.8.-</ecNumber>
    </recommendedName>
</protein>
<keyword evidence="2 13" id="KW-1003">Cell membrane</keyword>
<dbReference type="PANTHER" id="PTHR21248">
    <property type="entry name" value="CARDIOLIPIN SYNTHASE"/>
    <property type="match status" value="1"/>
</dbReference>
<dbReference type="EC" id="2.7.8.-" evidence="13 14"/>
<comment type="similarity">
    <text evidence="13">Belongs to the phospholipase D family. Cardiolipin synthase subfamily.</text>
</comment>
<evidence type="ECO:0000256" key="12">
    <source>
        <dbReference type="ARBA" id="ARBA00057569"/>
    </source>
</evidence>
<feature type="active site" evidence="13">
    <location>
        <position position="227"/>
    </location>
</feature>
<dbReference type="GO" id="GO:0032049">
    <property type="term" value="P:cardiolipin biosynthetic process"/>
    <property type="evidence" value="ECO:0007669"/>
    <property type="project" value="UniProtKB-UniRule"/>
</dbReference>
<keyword evidence="4 13" id="KW-0808">Transferase</keyword>
<evidence type="ECO:0000256" key="10">
    <source>
        <dbReference type="ARBA" id="ARBA00023209"/>
    </source>
</evidence>
<comment type="function">
    <text evidence="12 13">Catalyzes the reversible phosphatidyl group transfer from one phosphatidylglycerol molecule to another to form cardiolipin (CL) (diphosphatidylglycerol) and glycerol.</text>
</comment>
<dbReference type="FunFam" id="3.30.870.10:FF:000014">
    <property type="entry name" value="Cardiolipin synthase"/>
    <property type="match status" value="1"/>
</dbReference>
<organism evidence="16 17">
    <name type="scientific">Lederbergia citri</name>
    <dbReference type="NCBI Taxonomy" id="2833580"/>
    <lineage>
        <taxon>Bacteria</taxon>
        <taxon>Bacillati</taxon>
        <taxon>Bacillota</taxon>
        <taxon>Bacilli</taxon>
        <taxon>Bacillales</taxon>
        <taxon>Bacillaceae</taxon>
        <taxon>Lederbergia</taxon>
    </lineage>
</organism>
<dbReference type="AlphaFoldDB" id="A0A942TFZ1"/>
<evidence type="ECO:0000256" key="6">
    <source>
        <dbReference type="ARBA" id="ARBA00022737"/>
    </source>
</evidence>
<name>A0A942TFZ1_9BACI</name>
<evidence type="ECO:0000256" key="1">
    <source>
        <dbReference type="ARBA" id="ARBA00004651"/>
    </source>
</evidence>
<dbReference type="HAMAP" id="MF_01916">
    <property type="entry name" value="Cardiolipin_synth_Cls"/>
    <property type="match status" value="1"/>
</dbReference>
<feature type="domain" description="PLD phosphodiesterase" evidence="15">
    <location>
        <begin position="397"/>
        <end position="424"/>
    </location>
</feature>
<dbReference type="FunFam" id="3.30.870.10:FF:000021">
    <property type="entry name" value="Cardiolipin synthase"/>
    <property type="match status" value="1"/>
</dbReference>
<evidence type="ECO:0000313" key="16">
    <source>
        <dbReference type="EMBL" id="MBS4195449.1"/>
    </source>
</evidence>
<dbReference type="PROSITE" id="PS50035">
    <property type="entry name" value="PLD"/>
    <property type="match status" value="2"/>
</dbReference>
<reference evidence="16 17" key="1">
    <citation type="submission" date="2021-05" db="EMBL/GenBank/DDBJ databases">
        <title>Novel Bacillus species.</title>
        <authorList>
            <person name="Liu G."/>
        </authorList>
    </citation>
    <scope>NUCLEOTIDE SEQUENCE [LARGE SCALE GENOMIC DNA]</scope>
    <source>
        <strain evidence="17">FJAT-49780</strain>
    </source>
</reference>
<dbReference type="SMART" id="SM00155">
    <property type="entry name" value="PLDc"/>
    <property type="match status" value="2"/>
</dbReference>
<comment type="catalytic activity">
    <reaction evidence="13">
        <text>2 a 1,2-diacyl-sn-glycero-3-phospho-(1'-sn-glycerol) = a cardiolipin + glycerol</text>
        <dbReference type="Rhea" id="RHEA:31451"/>
        <dbReference type="ChEBI" id="CHEBI:17754"/>
        <dbReference type="ChEBI" id="CHEBI:62237"/>
        <dbReference type="ChEBI" id="CHEBI:64716"/>
    </reaction>
</comment>
<evidence type="ECO:0000256" key="13">
    <source>
        <dbReference type="HAMAP-Rule" id="MF_01916"/>
    </source>
</evidence>
<dbReference type="Proteomes" id="UP000681414">
    <property type="component" value="Unassembled WGS sequence"/>
</dbReference>
<keyword evidence="7 13" id="KW-1133">Transmembrane helix</keyword>
<keyword evidence="10 13" id="KW-0594">Phospholipid biosynthesis</keyword>
<feature type="domain" description="PLD phosphodiesterase" evidence="15">
    <location>
        <begin position="220"/>
        <end position="247"/>
    </location>
</feature>
<dbReference type="CDD" id="cd09112">
    <property type="entry name" value="PLDc_CLS_2"/>
    <property type="match status" value="1"/>
</dbReference>
<keyword evidence="17" id="KW-1185">Reference proteome</keyword>
<keyword evidence="3 13" id="KW-0444">Lipid biosynthesis</keyword>
<keyword evidence="11 13" id="KW-1208">Phospholipid metabolism</keyword>
<dbReference type="Pfam" id="PF13091">
    <property type="entry name" value="PLDc_2"/>
    <property type="match status" value="2"/>
</dbReference>
<evidence type="ECO:0000259" key="15">
    <source>
        <dbReference type="PROSITE" id="PS50035"/>
    </source>
</evidence>
<accession>A0A942TFZ1</accession>
<proteinExistence type="inferred from homology"/>
<dbReference type="NCBIfam" id="TIGR04265">
    <property type="entry name" value="bac_cardiolipin"/>
    <property type="match status" value="1"/>
</dbReference>
<feature type="transmembrane region" description="Helical" evidence="13">
    <location>
        <begin position="38"/>
        <end position="57"/>
    </location>
</feature>
<keyword evidence="5 13" id="KW-0812">Transmembrane</keyword>
<comment type="caution">
    <text evidence="16">The sequence shown here is derived from an EMBL/GenBank/DDBJ whole genome shotgun (WGS) entry which is preliminary data.</text>
</comment>
<comment type="caution">
    <text evidence="13">Lacks conserved residue(s) required for the propagation of feature annotation.</text>
</comment>
<evidence type="ECO:0000256" key="11">
    <source>
        <dbReference type="ARBA" id="ARBA00023264"/>
    </source>
</evidence>
<feature type="active site" evidence="13">
    <location>
        <position position="225"/>
    </location>
</feature>
<evidence type="ECO:0000313" key="17">
    <source>
        <dbReference type="Proteomes" id="UP000681414"/>
    </source>
</evidence>
<dbReference type="Pfam" id="PF13396">
    <property type="entry name" value="PLDc_N"/>
    <property type="match status" value="1"/>
</dbReference>
<comment type="subcellular location">
    <subcellularLocation>
        <location evidence="1 13">Cell membrane</location>
        <topology evidence="1 13">Multi-pass membrane protein</topology>
    </subcellularLocation>
</comment>
<dbReference type="GO" id="GO:0005886">
    <property type="term" value="C:plasma membrane"/>
    <property type="evidence" value="ECO:0007669"/>
    <property type="project" value="UniProtKB-SubCell"/>
</dbReference>
<dbReference type="SUPFAM" id="SSF56024">
    <property type="entry name" value="Phospholipase D/nuclease"/>
    <property type="match status" value="2"/>
</dbReference>
<evidence type="ECO:0000256" key="14">
    <source>
        <dbReference type="NCBIfam" id="TIGR04265"/>
    </source>
</evidence>
<evidence type="ECO:0000256" key="7">
    <source>
        <dbReference type="ARBA" id="ARBA00022989"/>
    </source>
</evidence>
<dbReference type="RefSeq" id="WP_213124665.1">
    <property type="nucleotide sequence ID" value="NZ_JAGYPG010000002.1"/>
</dbReference>
<evidence type="ECO:0000256" key="9">
    <source>
        <dbReference type="ARBA" id="ARBA00023136"/>
    </source>
</evidence>
<dbReference type="EMBL" id="JAGYPG010000002">
    <property type="protein sequence ID" value="MBS4195449.1"/>
    <property type="molecule type" value="Genomic_DNA"/>
</dbReference>
<dbReference type="CDD" id="cd09110">
    <property type="entry name" value="PLDc_CLS_1"/>
    <property type="match status" value="1"/>
</dbReference>
<feature type="active site" evidence="13">
    <location>
        <position position="402"/>
    </location>
</feature>
<evidence type="ECO:0000256" key="8">
    <source>
        <dbReference type="ARBA" id="ARBA00023098"/>
    </source>
</evidence>
<dbReference type="Gene3D" id="3.30.870.10">
    <property type="entry name" value="Endonuclease Chain A"/>
    <property type="match status" value="2"/>
</dbReference>
<feature type="active site" evidence="13">
    <location>
        <position position="404"/>
    </location>
</feature>
<keyword evidence="6" id="KW-0677">Repeat</keyword>